<dbReference type="EMBL" id="BMUL01000012">
    <property type="protein sequence ID" value="GHA97460.1"/>
    <property type="molecule type" value="Genomic_DNA"/>
</dbReference>
<keyword evidence="3" id="KW-1185">Reference proteome</keyword>
<proteinExistence type="predicted"/>
<accession>A0A918WBR6</accession>
<gene>
    <name evidence="2" type="ORF">GCM10010305_46290</name>
</gene>
<dbReference type="AlphaFoldDB" id="A0A918WBR6"/>
<name>A0A918WBR6_9ACTN</name>
<reference evidence="2" key="2">
    <citation type="submission" date="2020-09" db="EMBL/GenBank/DDBJ databases">
        <authorList>
            <person name="Sun Q."/>
            <person name="Ohkuma M."/>
        </authorList>
    </citation>
    <scope>NUCLEOTIDE SEQUENCE</scope>
    <source>
        <strain evidence="2">JCM 4518</strain>
    </source>
</reference>
<evidence type="ECO:0000313" key="3">
    <source>
        <dbReference type="Proteomes" id="UP000644020"/>
    </source>
</evidence>
<evidence type="ECO:0000256" key="1">
    <source>
        <dbReference type="SAM" id="MobiDB-lite"/>
    </source>
</evidence>
<feature type="region of interest" description="Disordered" evidence="1">
    <location>
        <begin position="1"/>
        <end position="82"/>
    </location>
</feature>
<dbReference type="Proteomes" id="UP000644020">
    <property type="component" value="Unassembled WGS sequence"/>
</dbReference>
<organism evidence="2 3">
    <name type="scientific">Streptomyces termitum</name>
    <dbReference type="NCBI Taxonomy" id="67368"/>
    <lineage>
        <taxon>Bacteria</taxon>
        <taxon>Bacillati</taxon>
        <taxon>Actinomycetota</taxon>
        <taxon>Actinomycetes</taxon>
        <taxon>Kitasatosporales</taxon>
        <taxon>Streptomycetaceae</taxon>
        <taxon>Streptomyces</taxon>
    </lineage>
</organism>
<evidence type="ECO:0000313" key="2">
    <source>
        <dbReference type="EMBL" id="GHA97460.1"/>
    </source>
</evidence>
<sequence length="148" mass="15856">MALPSGARGHRARDRSPGVRPVTCRPPVRGPGRAGGHRFDIPDGGLRPENERGWKQPLGGQTGAFPRSVPSRPPPQHTAAADGPVAAHRFNRVASSVAPVLGGPDRSILDSLVIWGGERDEPGRQQRSPRSLTWGFVEERMTGIEPAL</sequence>
<reference evidence="2" key="1">
    <citation type="journal article" date="2014" name="Int. J. Syst. Evol. Microbiol.">
        <title>Complete genome sequence of Corynebacterium casei LMG S-19264T (=DSM 44701T), isolated from a smear-ripened cheese.</title>
        <authorList>
            <consortium name="US DOE Joint Genome Institute (JGI-PGF)"/>
            <person name="Walter F."/>
            <person name="Albersmeier A."/>
            <person name="Kalinowski J."/>
            <person name="Ruckert C."/>
        </authorList>
    </citation>
    <scope>NUCLEOTIDE SEQUENCE</scope>
    <source>
        <strain evidence="2">JCM 4518</strain>
    </source>
</reference>
<comment type="caution">
    <text evidence="2">The sequence shown here is derived from an EMBL/GenBank/DDBJ whole genome shotgun (WGS) entry which is preliminary data.</text>
</comment>
<protein>
    <submittedName>
        <fullName evidence="2">Uncharacterized protein</fullName>
    </submittedName>
</protein>
<feature type="compositionally biased region" description="Basic and acidic residues" evidence="1">
    <location>
        <begin position="37"/>
        <end position="54"/>
    </location>
</feature>